<dbReference type="PRINTS" id="PR00344">
    <property type="entry name" value="BCTRLSENSOR"/>
</dbReference>
<evidence type="ECO:0000256" key="7">
    <source>
        <dbReference type="ARBA" id="ARBA00023012"/>
    </source>
</evidence>
<dbReference type="EC" id="2.7.13.3" evidence="2"/>
<dbReference type="SMART" id="SM00387">
    <property type="entry name" value="HATPase_c"/>
    <property type="match status" value="1"/>
</dbReference>
<dbReference type="EMBL" id="JAUCFI010000003">
    <property type="protein sequence ID" value="MDM5283728.1"/>
    <property type="molecule type" value="Genomic_DNA"/>
</dbReference>
<dbReference type="InterPro" id="IPR018771">
    <property type="entry name" value="PocR_dom"/>
</dbReference>
<keyword evidence="3" id="KW-0808">Transferase</keyword>
<keyword evidence="7" id="KW-0902">Two-component regulatory system</keyword>
<comment type="catalytic activity">
    <reaction evidence="1">
        <text>ATP + protein L-histidine = ADP + protein N-phospho-L-histidine.</text>
        <dbReference type="EC" id="2.7.13.3"/>
    </reaction>
</comment>
<comment type="caution">
    <text evidence="9">The sequence shown here is derived from an EMBL/GenBank/DDBJ whole genome shotgun (WGS) entry which is preliminary data.</text>
</comment>
<evidence type="ECO:0000256" key="3">
    <source>
        <dbReference type="ARBA" id="ARBA00022679"/>
    </source>
</evidence>
<evidence type="ECO:0000256" key="2">
    <source>
        <dbReference type="ARBA" id="ARBA00012438"/>
    </source>
</evidence>
<evidence type="ECO:0000259" key="8">
    <source>
        <dbReference type="PROSITE" id="PS50109"/>
    </source>
</evidence>
<evidence type="ECO:0000256" key="6">
    <source>
        <dbReference type="ARBA" id="ARBA00022840"/>
    </source>
</evidence>
<evidence type="ECO:0000256" key="1">
    <source>
        <dbReference type="ARBA" id="ARBA00000085"/>
    </source>
</evidence>
<dbReference type="GO" id="GO:0005524">
    <property type="term" value="F:ATP binding"/>
    <property type="evidence" value="ECO:0007669"/>
    <property type="project" value="UniProtKB-KW"/>
</dbReference>
<gene>
    <name evidence="9" type="ORF">QUF85_10460</name>
</gene>
<dbReference type="PANTHER" id="PTHR34220">
    <property type="entry name" value="SENSOR HISTIDINE KINASE YPDA"/>
    <property type="match status" value="1"/>
</dbReference>
<dbReference type="PROSITE" id="PS50109">
    <property type="entry name" value="HIS_KIN"/>
    <property type="match status" value="1"/>
</dbReference>
<evidence type="ECO:0000313" key="10">
    <source>
        <dbReference type="Proteomes" id="UP001238973"/>
    </source>
</evidence>
<dbReference type="PANTHER" id="PTHR34220:SF7">
    <property type="entry name" value="SENSOR HISTIDINE KINASE YPDA"/>
    <property type="match status" value="1"/>
</dbReference>
<feature type="domain" description="Histidine kinase" evidence="8">
    <location>
        <begin position="304"/>
        <end position="410"/>
    </location>
</feature>
<dbReference type="InterPro" id="IPR010559">
    <property type="entry name" value="Sig_transdc_His_kin_internal"/>
</dbReference>
<keyword evidence="5" id="KW-0418">Kinase</keyword>
<proteinExistence type="predicted"/>
<dbReference type="Proteomes" id="UP001238973">
    <property type="component" value="Unassembled WGS sequence"/>
</dbReference>
<dbReference type="AlphaFoldDB" id="A0AAJ1QLQ8"/>
<dbReference type="Gene3D" id="3.30.565.10">
    <property type="entry name" value="Histidine kinase-like ATPase, C-terminal domain"/>
    <property type="match status" value="1"/>
</dbReference>
<dbReference type="InterPro" id="IPR004358">
    <property type="entry name" value="Sig_transdc_His_kin-like_C"/>
</dbReference>
<organism evidence="9 10">
    <name type="scientific">Peribacillus frigoritolerans</name>
    <dbReference type="NCBI Taxonomy" id="450367"/>
    <lineage>
        <taxon>Bacteria</taxon>
        <taxon>Bacillati</taxon>
        <taxon>Bacillota</taxon>
        <taxon>Bacilli</taxon>
        <taxon>Bacillales</taxon>
        <taxon>Bacillaceae</taxon>
        <taxon>Peribacillus</taxon>
    </lineage>
</organism>
<dbReference type="SUPFAM" id="SSF55874">
    <property type="entry name" value="ATPase domain of HSP90 chaperone/DNA topoisomerase II/histidine kinase"/>
    <property type="match status" value="1"/>
</dbReference>
<evidence type="ECO:0000313" key="9">
    <source>
        <dbReference type="EMBL" id="MDM5283728.1"/>
    </source>
</evidence>
<dbReference type="Pfam" id="PF10114">
    <property type="entry name" value="PocR"/>
    <property type="match status" value="1"/>
</dbReference>
<dbReference type="GO" id="GO:0000155">
    <property type="term" value="F:phosphorelay sensor kinase activity"/>
    <property type="evidence" value="ECO:0007669"/>
    <property type="project" value="InterPro"/>
</dbReference>
<reference evidence="9" key="1">
    <citation type="submission" date="2023-06" db="EMBL/GenBank/DDBJ databases">
        <title>Comparative genomics of Bacillaceae isolates and their secondary metabolite potential.</title>
        <authorList>
            <person name="Song L."/>
            <person name="Nielsen L.J."/>
            <person name="Mohite O."/>
            <person name="Xu X."/>
            <person name="Weber T."/>
            <person name="Kovacs A.T."/>
        </authorList>
    </citation>
    <scope>NUCLEOTIDE SEQUENCE</scope>
    <source>
        <strain evidence="9">G1S1</strain>
    </source>
</reference>
<evidence type="ECO:0000256" key="5">
    <source>
        <dbReference type="ARBA" id="ARBA00022777"/>
    </source>
</evidence>
<dbReference type="GO" id="GO:0016020">
    <property type="term" value="C:membrane"/>
    <property type="evidence" value="ECO:0007669"/>
    <property type="project" value="InterPro"/>
</dbReference>
<dbReference type="InterPro" id="IPR005467">
    <property type="entry name" value="His_kinase_dom"/>
</dbReference>
<dbReference type="InterPro" id="IPR036890">
    <property type="entry name" value="HATPase_C_sf"/>
</dbReference>
<name>A0AAJ1QLQ8_9BACI</name>
<accession>A0AAJ1QLQ8</accession>
<dbReference type="InterPro" id="IPR003594">
    <property type="entry name" value="HATPase_dom"/>
</dbReference>
<dbReference type="InterPro" id="IPR050640">
    <property type="entry name" value="Bact_2-comp_sensor_kinase"/>
</dbReference>
<keyword evidence="4" id="KW-0547">Nucleotide-binding</keyword>
<dbReference type="Pfam" id="PF02518">
    <property type="entry name" value="HATPase_c"/>
    <property type="match status" value="1"/>
</dbReference>
<keyword evidence="6" id="KW-0067">ATP-binding</keyword>
<sequence length="414" mass="46997">MVNAFTLRSIVNVETLQEIQERFSDVTGLGVIIADDQGVPVTSPTNFTNFCKHMRSSQEGMRCCVWSDKKVGLIAAKQAKPSIHYCHSGLVDIAAPIVLNDKHLGSVLCGQVLLEDQDEKQLDKIREKTKHLPIDQELLQLYFEKIEFTSQKKIEASTEMLQLVANYIVKLGANNLVQEELNEKNQKLMEEIKVRSRLEKLLQETQLKVLQSQINPHFLFNTLNTISRLAYLENAEQTQNVTYSLAKIMRYSLRNIDQLVSLREELDYTRNYLNIQQSRFRNQIHYEETISFDTEAIKMPILSIQPIIENAIIHGFEPQDSRVVINIHGFLVDNHVVLEISDTGVGMTEEKVASIFSHSGVGKNSHTTGIGMNNVQKRIQYYFGEEYGITAIESQPEVGTTVRLVLPNSGGVLY</sequence>
<evidence type="ECO:0000256" key="4">
    <source>
        <dbReference type="ARBA" id="ARBA00022741"/>
    </source>
</evidence>
<dbReference type="Pfam" id="PF06580">
    <property type="entry name" value="His_kinase"/>
    <property type="match status" value="1"/>
</dbReference>
<protein>
    <recommendedName>
        <fullName evidence="2">histidine kinase</fullName>
        <ecNumber evidence="2">2.7.13.3</ecNumber>
    </recommendedName>
</protein>